<dbReference type="Proteomes" id="UP000507470">
    <property type="component" value="Unassembled WGS sequence"/>
</dbReference>
<comment type="cofactor">
    <cofactor evidence="1">
        <name>Mg(2+)</name>
        <dbReference type="ChEBI" id="CHEBI:18420"/>
    </cofactor>
</comment>
<keyword evidence="14" id="KW-1185">Reference proteome</keyword>
<keyword evidence="7" id="KW-0067">ATP-binding</keyword>
<proteinExistence type="predicted"/>
<evidence type="ECO:0000256" key="9">
    <source>
        <dbReference type="ARBA" id="ARBA00047899"/>
    </source>
</evidence>
<dbReference type="Gene3D" id="3.30.70.1390">
    <property type="entry name" value="ROC domain from the Parkinson's disease-associated leucine-rich repeat kinase 2"/>
    <property type="match status" value="1"/>
</dbReference>
<dbReference type="Gene3D" id="1.25.40.20">
    <property type="entry name" value="Ankyrin repeat-containing domain"/>
    <property type="match status" value="1"/>
</dbReference>
<dbReference type="InterPro" id="IPR032171">
    <property type="entry name" value="COR-A"/>
</dbReference>
<dbReference type="InterPro" id="IPR002110">
    <property type="entry name" value="Ankyrin_rpt"/>
</dbReference>
<name>A0A6J8A8J7_MYTCO</name>
<keyword evidence="3" id="KW-0808">Transferase</keyword>
<dbReference type="EMBL" id="CACVKT020000843">
    <property type="protein sequence ID" value="CAC5363360.1"/>
    <property type="molecule type" value="Genomic_DNA"/>
</dbReference>
<keyword evidence="6" id="KW-0418">Kinase</keyword>
<comment type="catalytic activity">
    <reaction evidence="10">
        <text>L-seryl-[protein] + ATP = O-phospho-L-seryl-[protein] + ADP + H(+)</text>
        <dbReference type="Rhea" id="RHEA:17989"/>
        <dbReference type="Rhea" id="RHEA-COMP:9863"/>
        <dbReference type="Rhea" id="RHEA-COMP:11604"/>
        <dbReference type="ChEBI" id="CHEBI:15378"/>
        <dbReference type="ChEBI" id="CHEBI:29999"/>
        <dbReference type="ChEBI" id="CHEBI:30616"/>
        <dbReference type="ChEBI" id="CHEBI:83421"/>
        <dbReference type="ChEBI" id="CHEBI:456216"/>
        <dbReference type="EC" id="2.7.11.1"/>
    </reaction>
</comment>
<evidence type="ECO:0000313" key="14">
    <source>
        <dbReference type="Proteomes" id="UP000507470"/>
    </source>
</evidence>
<dbReference type="PROSITE" id="PS51424">
    <property type="entry name" value="ROC"/>
    <property type="match status" value="1"/>
</dbReference>
<dbReference type="OrthoDB" id="6078042at2759"/>
<dbReference type="SUPFAM" id="SSF48403">
    <property type="entry name" value="Ankyrin repeat"/>
    <property type="match status" value="1"/>
</dbReference>
<evidence type="ECO:0000256" key="5">
    <source>
        <dbReference type="ARBA" id="ARBA00022741"/>
    </source>
</evidence>
<dbReference type="InterPro" id="IPR036388">
    <property type="entry name" value="WH-like_DNA-bd_sf"/>
</dbReference>
<dbReference type="PANTHER" id="PTHR24188">
    <property type="entry name" value="ANKYRIN REPEAT PROTEIN"/>
    <property type="match status" value="1"/>
</dbReference>
<evidence type="ECO:0000256" key="8">
    <source>
        <dbReference type="ARBA" id="ARBA00023043"/>
    </source>
</evidence>
<evidence type="ECO:0000259" key="12">
    <source>
        <dbReference type="PROSITE" id="PS51424"/>
    </source>
</evidence>
<gene>
    <name evidence="13" type="ORF">MCOR_4811</name>
</gene>
<protein>
    <recommendedName>
        <fullName evidence="2">non-specific serine/threonine protein kinase</fullName>
        <ecNumber evidence="2">2.7.11.1</ecNumber>
    </recommendedName>
</protein>
<dbReference type="GO" id="GO:0005524">
    <property type="term" value="F:ATP binding"/>
    <property type="evidence" value="ECO:0007669"/>
    <property type="project" value="UniProtKB-KW"/>
</dbReference>
<feature type="repeat" description="ANK" evidence="11">
    <location>
        <begin position="81"/>
        <end position="103"/>
    </location>
</feature>
<organism evidence="13 14">
    <name type="scientific">Mytilus coruscus</name>
    <name type="common">Sea mussel</name>
    <dbReference type="NCBI Taxonomy" id="42192"/>
    <lineage>
        <taxon>Eukaryota</taxon>
        <taxon>Metazoa</taxon>
        <taxon>Spiralia</taxon>
        <taxon>Lophotrochozoa</taxon>
        <taxon>Mollusca</taxon>
        <taxon>Bivalvia</taxon>
        <taxon>Autobranchia</taxon>
        <taxon>Pteriomorphia</taxon>
        <taxon>Mytilida</taxon>
        <taxon>Mytiloidea</taxon>
        <taxon>Mytilidae</taxon>
        <taxon>Mytilinae</taxon>
        <taxon>Mytilus</taxon>
    </lineage>
</organism>
<comment type="catalytic activity">
    <reaction evidence="9">
        <text>L-threonyl-[protein] + ATP = O-phospho-L-threonyl-[protein] + ADP + H(+)</text>
        <dbReference type="Rhea" id="RHEA:46608"/>
        <dbReference type="Rhea" id="RHEA-COMP:11060"/>
        <dbReference type="Rhea" id="RHEA-COMP:11605"/>
        <dbReference type="ChEBI" id="CHEBI:15378"/>
        <dbReference type="ChEBI" id="CHEBI:30013"/>
        <dbReference type="ChEBI" id="CHEBI:30616"/>
        <dbReference type="ChEBI" id="CHEBI:61977"/>
        <dbReference type="ChEBI" id="CHEBI:456216"/>
        <dbReference type="EC" id="2.7.11.1"/>
    </reaction>
</comment>
<reference evidence="13 14" key="1">
    <citation type="submission" date="2020-06" db="EMBL/GenBank/DDBJ databases">
        <authorList>
            <person name="Li R."/>
            <person name="Bekaert M."/>
        </authorList>
    </citation>
    <scope>NUCLEOTIDE SEQUENCE [LARGE SCALE GENOMIC DNA]</scope>
    <source>
        <strain evidence="14">wild</strain>
    </source>
</reference>
<keyword evidence="4" id="KW-0677">Repeat</keyword>
<evidence type="ECO:0000256" key="1">
    <source>
        <dbReference type="ARBA" id="ARBA00001946"/>
    </source>
</evidence>
<dbReference type="InterPro" id="IPR036770">
    <property type="entry name" value="Ankyrin_rpt-contain_sf"/>
</dbReference>
<dbReference type="EC" id="2.7.11.1" evidence="2"/>
<dbReference type="Pfam" id="PF12796">
    <property type="entry name" value="Ank_2"/>
    <property type="match status" value="1"/>
</dbReference>
<dbReference type="Gene3D" id="3.40.50.300">
    <property type="entry name" value="P-loop containing nucleotide triphosphate hydrolases"/>
    <property type="match status" value="1"/>
</dbReference>
<dbReference type="InterPro" id="IPR020859">
    <property type="entry name" value="ROC"/>
</dbReference>
<evidence type="ECO:0000256" key="6">
    <source>
        <dbReference type="ARBA" id="ARBA00022777"/>
    </source>
</evidence>
<dbReference type="SMART" id="SM00248">
    <property type="entry name" value="ANK"/>
    <property type="match status" value="3"/>
</dbReference>
<dbReference type="Pfam" id="PF16095">
    <property type="entry name" value="COR-A"/>
    <property type="match status" value="1"/>
</dbReference>
<dbReference type="SUPFAM" id="SSF52540">
    <property type="entry name" value="P-loop containing nucleoside triphosphate hydrolases"/>
    <property type="match status" value="1"/>
</dbReference>
<dbReference type="Pfam" id="PF08477">
    <property type="entry name" value="Roc"/>
    <property type="match status" value="1"/>
</dbReference>
<dbReference type="GO" id="GO:0016301">
    <property type="term" value="F:kinase activity"/>
    <property type="evidence" value="ECO:0007669"/>
    <property type="project" value="UniProtKB-KW"/>
</dbReference>
<evidence type="ECO:0000313" key="13">
    <source>
        <dbReference type="EMBL" id="CAC5363360.1"/>
    </source>
</evidence>
<evidence type="ECO:0000256" key="4">
    <source>
        <dbReference type="ARBA" id="ARBA00022737"/>
    </source>
</evidence>
<accession>A0A6J8A8J7</accession>
<evidence type="ECO:0000256" key="3">
    <source>
        <dbReference type="ARBA" id="ARBA00022679"/>
    </source>
</evidence>
<dbReference type="PANTHER" id="PTHR24188:SF29">
    <property type="entry name" value="GH09064P"/>
    <property type="match status" value="1"/>
</dbReference>
<sequence>MSINSQYNPSYVKPMFYLQKLITAAQYGAIEVVKLCIENITDVDYEDCVNTALLEAASNGHLEVIKFLFISGCKKEATENDGRTALHLAAECGSLRVTRYLVEQIGISPLVTTHQTVMLEKSSKVTTGLETEVPTEIELMADKRYVPLYLKLIESGSEKKRDIRLVIVGKKGAGKTSFIKRLLNERKKSAGITSLMKRFFRGTNAEITSTNGIDIHTIKCKSKSSDGIWNKLDGNYEETDLYARLLKPYEEKLTSAKRATIDEGTHDTVKDNTLVTILYRRVDKSKESRTVSQLPEKIKPLEDTQVKLPLATEFQVRNAVANEEHLAFTESQVKDQEDTESQIKSPLTTEFQVKYPLNTESQVKPQVTNINQEQQETLLLEKAVTEIKTMIERSKVELNDKEEYATFLFWDFAGDEEFYHTHQTFLSSDAIYIVVTKLNEVEDTNAHDMFQLWMNSIHCYCTREQRNKPESNTTGMNENNETYASNTLDPPVILVGSHKDKVRHSKGEKIESACRDHLDRFVNDISDDACRHIRHEYFISNTEDDDYVFQQIRQDIVHLASTMSTWNKDYPLKFIQLEKRLQKKKKELQIPVISFHDIKHISTEIPKPLNEEELRLFLEFHHEIRALVYFNDLPDFIILDTQWLSDVFKCIVTAKKFKLNVSRHRMKEKLEDLHVSGILHSEVLEDIFKDKTTVLYEQDQHKENILNIMKKFDIIIPAIRSSPDDKPCYYVPCMVKSKPENDIYEMFNVTNDTCKKSTWLCFKFRVLPPHLINHLIASLSRNYNIAVVDTTGQEKNQIALFGSTAVFELQKTTKLRKLLVMTCPNLIQIQILEFKKEIKTGMYKDIAAFVTDEINKIISRRFKMSNVKFEKKWKCELTKPNSVTGLIDFSAEQDTVYYCEACATKHEFNNEWSDLEIRTPCLSQTESFENVPRSNPYIESSGQVQNTGTSTKVRVRVKAGERVFSNVNEGATGTASSAGVCNITLYFHATFFLKKKINKTGDVQFSVRSVD</sequence>
<dbReference type="PROSITE" id="PS50297">
    <property type="entry name" value="ANK_REP_REGION"/>
    <property type="match status" value="1"/>
</dbReference>
<dbReference type="Gene3D" id="1.10.10.10">
    <property type="entry name" value="Winged helix-like DNA-binding domain superfamily/Winged helix DNA-binding domain"/>
    <property type="match status" value="1"/>
</dbReference>
<dbReference type="PROSITE" id="PS50088">
    <property type="entry name" value="ANK_REPEAT"/>
    <property type="match status" value="1"/>
</dbReference>
<evidence type="ECO:0000256" key="10">
    <source>
        <dbReference type="ARBA" id="ARBA00048679"/>
    </source>
</evidence>
<feature type="domain" description="Roc" evidence="12">
    <location>
        <begin position="156"/>
        <end position="563"/>
    </location>
</feature>
<keyword evidence="8 11" id="KW-0040">ANK repeat</keyword>
<dbReference type="InterPro" id="IPR027417">
    <property type="entry name" value="P-loop_NTPase"/>
</dbReference>
<keyword evidence="5" id="KW-0547">Nucleotide-binding</keyword>
<dbReference type="AlphaFoldDB" id="A0A6J8A8J7"/>
<evidence type="ECO:0000256" key="7">
    <source>
        <dbReference type="ARBA" id="ARBA00022840"/>
    </source>
</evidence>
<evidence type="ECO:0000256" key="2">
    <source>
        <dbReference type="ARBA" id="ARBA00012513"/>
    </source>
</evidence>
<evidence type="ECO:0000256" key="11">
    <source>
        <dbReference type="PROSITE-ProRule" id="PRU00023"/>
    </source>
</evidence>